<keyword evidence="3" id="KW-1185">Reference proteome</keyword>
<evidence type="ECO:0000313" key="3">
    <source>
        <dbReference type="Proteomes" id="UP001164286"/>
    </source>
</evidence>
<gene>
    <name evidence="2" type="ORF">MKK02DRAFT_29589</name>
</gene>
<comment type="caution">
    <text evidence="2">The sequence shown here is derived from an EMBL/GenBank/DDBJ whole genome shotgun (WGS) entry which is preliminary data.</text>
</comment>
<dbReference type="AlphaFoldDB" id="A0AA38HH69"/>
<name>A0AA38HH69_9TREE</name>
<evidence type="ECO:0000256" key="1">
    <source>
        <dbReference type="SAM" id="SignalP"/>
    </source>
</evidence>
<sequence>MRSLAHLAFPLLVLRAWLVLSSPSPGSESMPYPLTVTALGTDGEKPIGAATELVVWPGVAAGYRAGRDPISNAERLKRDLPLKSPRKLYQQKKVITPNLNRRINNAPPQARASGGSRVYTTDGDCYTNINFQEQYRLTYTSLQDLADQCAARQDDYNARTAGSGFPTSATFALGMVINNCFLSATLSGAGPCDASNLVQYVPSN</sequence>
<protein>
    <submittedName>
        <fullName evidence="2">Uncharacterized protein</fullName>
    </submittedName>
</protein>
<proteinExistence type="predicted"/>
<organism evidence="2 3">
    <name type="scientific">Dioszegia hungarica</name>
    <dbReference type="NCBI Taxonomy" id="4972"/>
    <lineage>
        <taxon>Eukaryota</taxon>
        <taxon>Fungi</taxon>
        <taxon>Dikarya</taxon>
        <taxon>Basidiomycota</taxon>
        <taxon>Agaricomycotina</taxon>
        <taxon>Tremellomycetes</taxon>
        <taxon>Tremellales</taxon>
        <taxon>Bulleribasidiaceae</taxon>
        <taxon>Dioszegia</taxon>
    </lineage>
</organism>
<feature type="signal peptide" evidence="1">
    <location>
        <begin position="1"/>
        <end position="21"/>
    </location>
</feature>
<dbReference type="EMBL" id="JAKWFO010000001">
    <property type="protein sequence ID" value="KAI9639551.1"/>
    <property type="molecule type" value="Genomic_DNA"/>
</dbReference>
<evidence type="ECO:0000313" key="2">
    <source>
        <dbReference type="EMBL" id="KAI9639551.1"/>
    </source>
</evidence>
<feature type="chain" id="PRO_5041444822" evidence="1">
    <location>
        <begin position="22"/>
        <end position="204"/>
    </location>
</feature>
<accession>A0AA38HH69</accession>
<dbReference type="Proteomes" id="UP001164286">
    <property type="component" value="Unassembled WGS sequence"/>
</dbReference>
<reference evidence="2" key="1">
    <citation type="journal article" date="2022" name="G3 (Bethesda)">
        <title>High quality genome of the basidiomycete yeast Dioszegia hungarica PDD-24b-2 isolated from cloud water.</title>
        <authorList>
            <person name="Jarrige D."/>
            <person name="Haridas S."/>
            <person name="Bleykasten-Grosshans C."/>
            <person name="Joly M."/>
            <person name="Nadalig T."/>
            <person name="Sancelme M."/>
            <person name="Vuilleumier S."/>
            <person name="Grigoriev I.V."/>
            <person name="Amato P."/>
            <person name="Bringel F."/>
        </authorList>
    </citation>
    <scope>NUCLEOTIDE SEQUENCE</scope>
    <source>
        <strain evidence="2">PDD-24b-2</strain>
    </source>
</reference>
<keyword evidence="1" id="KW-0732">Signal</keyword>
<dbReference type="GeneID" id="77727065"/>
<dbReference type="RefSeq" id="XP_052949328.1">
    <property type="nucleotide sequence ID" value="XM_053087860.1"/>
</dbReference>